<dbReference type="Proteomes" id="UP000027734">
    <property type="component" value="Unassembled WGS sequence"/>
</dbReference>
<dbReference type="AlphaFoldDB" id="A0A073ISE5"/>
<evidence type="ECO:0000313" key="2">
    <source>
        <dbReference type="Proteomes" id="UP000027734"/>
    </source>
</evidence>
<name>A0A073ISE5_9RHOB</name>
<comment type="caution">
    <text evidence="1">The sequence shown here is derived from an EMBL/GenBank/DDBJ whole genome shotgun (WGS) entry which is preliminary data.</text>
</comment>
<sequence length="82" mass="9138">MELCQPQKQDSPKFAQNARCSTWKWELLGGNHQGQRTFAAVCTKVSYAQNAGFAKSRERPKNTARVGPARCDAASLKQTLIR</sequence>
<reference evidence="1 2" key="1">
    <citation type="submission" date="2014-01" db="EMBL/GenBank/DDBJ databases">
        <title>Sulfitobacter donghicola JCM 14565 Genome Sequencing.</title>
        <authorList>
            <person name="Lai Q."/>
            <person name="Hong Z."/>
        </authorList>
    </citation>
    <scope>NUCLEOTIDE SEQUENCE [LARGE SCALE GENOMIC DNA]</scope>
    <source>
        <strain evidence="1 2">JCM 14565</strain>
    </source>
</reference>
<organism evidence="1 2">
    <name type="scientific">Sulfitobacter donghicola DSW-25 = KCTC 12864 = JCM 14565</name>
    <dbReference type="NCBI Taxonomy" id="1300350"/>
    <lineage>
        <taxon>Bacteria</taxon>
        <taxon>Pseudomonadati</taxon>
        <taxon>Pseudomonadota</taxon>
        <taxon>Alphaproteobacteria</taxon>
        <taxon>Rhodobacterales</taxon>
        <taxon>Roseobacteraceae</taxon>
        <taxon>Sulfitobacter</taxon>
    </lineage>
</organism>
<gene>
    <name evidence="1" type="ORF">DSW25_16710</name>
</gene>
<keyword evidence="2" id="KW-1185">Reference proteome</keyword>
<accession>A0A073ISE5</accession>
<protein>
    <submittedName>
        <fullName evidence="1">Uncharacterized protein</fullName>
    </submittedName>
</protein>
<proteinExistence type="predicted"/>
<evidence type="ECO:0000313" key="1">
    <source>
        <dbReference type="EMBL" id="KEJ88317.1"/>
    </source>
</evidence>
<dbReference type="EMBL" id="JAMC01000007">
    <property type="protein sequence ID" value="KEJ88317.1"/>
    <property type="molecule type" value="Genomic_DNA"/>
</dbReference>